<evidence type="ECO:0000313" key="6">
    <source>
        <dbReference type="EMBL" id="TNC07705.1"/>
    </source>
</evidence>
<dbReference type="AlphaFoldDB" id="A0A5C4L7Y0"/>
<evidence type="ECO:0000256" key="1">
    <source>
        <dbReference type="ARBA" id="ARBA00023002"/>
    </source>
</evidence>
<gene>
    <name evidence="6" type="ORF">FF100_31395</name>
</gene>
<dbReference type="GO" id="GO:0050661">
    <property type="term" value="F:NADP binding"/>
    <property type="evidence" value="ECO:0007669"/>
    <property type="project" value="InterPro"/>
</dbReference>
<dbReference type="OrthoDB" id="9812907at2"/>
<sequence>MEAPMQVSILGTGLMGSPMAIRLRRAGYPLTVWNRTSGKTAPAVEAGARFAATAAEAVAGADVVLVILENGPVVERVLFEDGVAGALAPGAVLVDMSSISPEAARLHHDRLAALGVAHLDAPVSGGPGGAEDGTLAIMVGGEEATFAKARDLLGVMGRPTLVGPPGSGQLAKLCSQILSATAIGALSEVFVLARRYGADPAMVRQALRGGFAESRVLEVHGDRMLRRDFEPGGHVRTFVKDLRTAMTIAQGQNLSLPLAELAYDLFARFERSGGGDSDISGLLQQTEGGSVPSL</sequence>
<dbReference type="PIRSF" id="PIRSF000103">
    <property type="entry name" value="HIBADH"/>
    <property type="match status" value="1"/>
</dbReference>
<dbReference type="InterPro" id="IPR013328">
    <property type="entry name" value="6PGD_dom2"/>
</dbReference>
<comment type="caution">
    <text evidence="6">The sequence shown here is derived from an EMBL/GenBank/DDBJ whole genome shotgun (WGS) entry which is preliminary data.</text>
</comment>
<dbReference type="PANTHER" id="PTHR43060:SF15">
    <property type="entry name" value="3-HYDROXYISOBUTYRATE DEHYDROGENASE-LIKE 1, MITOCHONDRIAL-RELATED"/>
    <property type="match status" value="1"/>
</dbReference>
<feature type="domain" description="6-phosphogluconate dehydrogenase NADP-binding" evidence="4">
    <location>
        <begin position="7"/>
        <end position="159"/>
    </location>
</feature>
<keyword evidence="1" id="KW-0560">Oxidoreductase</keyword>
<dbReference type="GO" id="GO:0051287">
    <property type="term" value="F:NAD binding"/>
    <property type="evidence" value="ECO:0007669"/>
    <property type="project" value="InterPro"/>
</dbReference>
<dbReference type="Pfam" id="PF03446">
    <property type="entry name" value="NAD_binding_2"/>
    <property type="match status" value="1"/>
</dbReference>
<evidence type="ECO:0000256" key="3">
    <source>
        <dbReference type="PIRSR" id="PIRSR000103-1"/>
    </source>
</evidence>
<dbReference type="Gene3D" id="1.10.1040.10">
    <property type="entry name" value="N-(1-d-carboxylethyl)-l-norvaline Dehydrogenase, domain 2"/>
    <property type="match status" value="1"/>
</dbReference>
<dbReference type="Gene3D" id="3.40.50.720">
    <property type="entry name" value="NAD(P)-binding Rossmann-like Domain"/>
    <property type="match status" value="1"/>
</dbReference>
<accession>A0A5C4L7Y0</accession>
<protein>
    <submittedName>
        <fullName evidence="6">NAD(P)-dependent oxidoreductase</fullName>
    </submittedName>
</protein>
<proteinExistence type="predicted"/>
<dbReference type="Pfam" id="PF14833">
    <property type="entry name" value="NAD_binding_11"/>
    <property type="match status" value="1"/>
</dbReference>
<organism evidence="6 7">
    <name type="scientific">Methylobacterium terricola</name>
    <dbReference type="NCBI Taxonomy" id="2583531"/>
    <lineage>
        <taxon>Bacteria</taxon>
        <taxon>Pseudomonadati</taxon>
        <taxon>Pseudomonadota</taxon>
        <taxon>Alphaproteobacteria</taxon>
        <taxon>Hyphomicrobiales</taxon>
        <taxon>Methylobacteriaceae</taxon>
        <taxon>Methylobacterium</taxon>
    </lineage>
</organism>
<keyword evidence="7" id="KW-1185">Reference proteome</keyword>
<dbReference type="EMBL" id="VDDA01000031">
    <property type="protein sequence ID" value="TNC07705.1"/>
    <property type="molecule type" value="Genomic_DNA"/>
</dbReference>
<dbReference type="InterPro" id="IPR036291">
    <property type="entry name" value="NAD(P)-bd_dom_sf"/>
</dbReference>
<evidence type="ECO:0000259" key="5">
    <source>
        <dbReference type="Pfam" id="PF14833"/>
    </source>
</evidence>
<reference evidence="6 7" key="1">
    <citation type="submission" date="2019-06" db="EMBL/GenBank/DDBJ databases">
        <title>Genome of Methylobacterium sp. 17Sr1-39.</title>
        <authorList>
            <person name="Seo T."/>
        </authorList>
    </citation>
    <scope>NUCLEOTIDE SEQUENCE [LARGE SCALE GENOMIC DNA]</scope>
    <source>
        <strain evidence="6 7">17Sr1-39</strain>
    </source>
</reference>
<feature type="active site" evidence="3">
    <location>
        <position position="172"/>
    </location>
</feature>
<dbReference type="Proteomes" id="UP000305267">
    <property type="component" value="Unassembled WGS sequence"/>
</dbReference>
<dbReference type="InterPro" id="IPR015815">
    <property type="entry name" value="HIBADH-related"/>
</dbReference>
<dbReference type="InterPro" id="IPR006115">
    <property type="entry name" value="6PGDH_NADP-bd"/>
</dbReference>
<feature type="domain" description="3-hydroxyisobutyrate dehydrogenase-like NAD-binding" evidence="5">
    <location>
        <begin position="166"/>
        <end position="284"/>
    </location>
</feature>
<evidence type="ECO:0000313" key="7">
    <source>
        <dbReference type="Proteomes" id="UP000305267"/>
    </source>
</evidence>
<dbReference type="SUPFAM" id="SSF48179">
    <property type="entry name" value="6-phosphogluconate dehydrogenase C-terminal domain-like"/>
    <property type="match status" value="1"/>
</dbReference>
<dbReference type="PANTHER" id="PTHR43060">
    <property type="entry name" value="3-HYDROXYISOBUTYRATE DEHYDROGENASE-LIKE 1, MITOCHONDRIAL-RELATED"/>
    <property type="match status" value="1"/>
</dbReference>
<evidence type="ECO:0000259" key="4">
    <source>
        <dbReference type="Pfam" id="PF03446"/>
    </source>
</evidence>
<dbReference type="SUPFAM" id="SSF51735">
    <property type="entry name" value="NAD(P)-binding Rossmann-fold domains"/>
    <property type="match status" value="1"/>
</dbReference>
<name>A0A5C4L7Y0_9HYPH</name>
<dbReference type="GO" id="GO:0016491">
    <property type="term" value="F:oxidoreductase activity"/>
    <property type="evidence" value="ECO:0007669"/>
    <property type="project" value="UniProtKB-KW"/>
</dbReference>
<keyword evidence="2" id="KW-0520">NAD</keyword>
<dbReference type="InterPro" id="IPR008927">
    <property type="entry name" value="6-PGluconate_DH-like_C_sf"/>
</dbReference>
<dbReference type="InterPro" id="IPR029154">
    <property type="entry name" value="HIBADH-like_NADP-bd"/>
</dbReference>
<evidence type="ECO:0000256" key="2">
    <source>
        <dbReference type="ARBA" id="ARBA00023027"/>
    </source>
</evidence>